<dbReference type="PANTHER" id="PTHR35333:SF3">
    <property type="entry name" value="BETA-LACTAMASE-TYPE TRANSPEPTIDASE FOLD CONTAINING PROTEIN"/>
    <property type="match status" value="1"/>
</dbReference>
<feature type="signal peptide" evidence="2">
    <location>
        <begin position="1"/>
        <end position="28"/>
    </location>
</feature>
<dbReference type="GO" id="GO:0030655">
    <property type="term" value="P:beta-lactam antibiotic catabolic process"/>
    <property type="evidence" value="ECO:0007669"/>
    <property type="project" value="InterPro"/>
</dbReference>
<evidence type="ECO:0000313" key="4">
    <source>
        <dbReference type="EMBL" id="AJE85386.1"/>
    </source>
</evidence>
<reference evidence="4 5" key="1">
    <citation type="submission" date="2015-01" db="EMBL/GenBank/DDBJ databases">
        <title>Enhanced salinomycin production by adjusting the supply of polyketide extender units in Streptomyce albus DSM 41398.</title>
        <authorList>
            <person name="Lu C."/>
        </authorList>
    </citation>
    <scope>NUCLEOTIDE SEQUENCE [LARGE SCALE GENOMIC DNA]</scope>
    <source>
        <strain evidence="5">ATCC 21838 / DSM 41398 / FERM P-419 / JCM 4703 / NBRC 107858</strain>
    </source>
</reference>
<dbReference type="InterPro" id="IPR012338">
    <property type="entry name" value="Beta-lactam/transpept-like"/>
</dbReference>
<keyword evidence="2" id="KW-0732">Signal</keyword>
<dbReference type="GO" id="GO:0046677">
    <property type="term" value="P:response to antibiotic"/>
    <property type="evidence" value="ECO:0007669"/>
    <property type="project" value="InterPro"/>
</dbReference>
<evidence type="ECO:0000256" key="1">
    <source>
        <dbReference type="SAM" id="MobiDB-lite"/>
    </source>
</evidence>
<dbReference type="SUPFAM" id="SSF56601">
    <property type="entry name" value="beta-lactamase/transpeptidase-like"/>
    <property type="match status" value="1"/>
</dbReference>
<dbReference type="PANTHER" id="PTHR35333">
    <property type="entry name" value="BETA-LACTAMASE"/>
    <property type="match status" value="1"/>
</dbReference>
<accession>A0A0B5F3E3</accession>
<dbReference type="InterPro" id="IPR045155">
    <property type="entry name" value="Beta-lactam_cat"/>
</dbReference>
<gene>
    <name evidence="4" type="ORF">SLNWT_5010</name>
</gene>
<name>A0A0B5F3E3_STRA4</name>
<dbReference type="InterPro" id="IPR000871">
    <property type="entry name" value="Beta-lactam_class-A"/>
</dbReference>
<organism evidence="4 5">
    <name type="scientific">Streptomyces albus (strain ATCC 21838 / DSM 41398 / FERM P-419 / JCM 4703 / NBRC 107858)</name>
    <dbReference type="NCBI Taxonomy" id="1081613"/>
    <lineage>
        <taxon>Bacteria</taxon>
        <taxon>Bacillati</taxon>
        <taxon>Actinomycetota</taxon>
        <taxon>Actinomycetes</taxon>
        <taxon>Kitasatosporales</taxon>
        <taxon>Streptomycetaceae</taxon>
        <taxon>Streptomyces</taxon>
    </lineage>
</organism>
<evidence type="ECO:0000313" key="5">
    <source>
        <dbReference type="Proteomes" id="UP000031523"/>
    </source>
</evidence>
<feature type="domain" description="Beta-lactamase class A catalytic" evidence="3">
    <location>
        <begin position="142"/>
        <end position="278"/>
    </location>
</feature>
<proteinExistence type="predicted"/>
<dbReference type="AlphaFoldDB" id="A0A0B5F3E3"/>
<feature type="chain" id="PRO_5039265849" description="Beta-lactamase class A catalytic domain-containing protein" evidence="2">
    <location>
        <begin position="29"/>
        <end position="326"/>
    </location>
</feature>
<dbReference type="KEGG" id="sals:SLNWT_5010"/>
<keyword evidence="5" id="KW-1185">Reference proteome</keyword>
<dbReference type="Pfam" id="PF13354">
    <property type="entry name" value="Beta-lactamase2"/>
    <property type="match status" value="1"/>
</dbReference>
<evidence type="ECO:0000256" key="2">
    <source>
        <dbReference type="SAM" id="SignalP"/>
    </source>
</evidence>
<dbReference type="GO" id="GO:0008800">
    <property type="term" value="F:beta-lactamase activity"/>
    <property type="evidence" value="ECO:0007669"/>
    <property type="project" value="InterPro"/>
</dbReference>
<evidence type="ECO:0000259" key="3">
    <source>
        <dbReference type="Pfam" id="PF13354"/>
    </source>
</evidence>
<feature type="region of interest" description="Disordered" evidence="1">
    <location>
        <begin position="32"/>
        <end position="56"/>
    </location>
</feature>
<dbReference type="Gene3D" id="3.40.710.10">
    <property type="entry name" value="DD-peptidase/beta-lactamase superfamily"/>
    <property type="match status" value="1"/>
</dbReference>
<protein>
    <recommendedName>
        <fullName evidence="3">Beta-lactamase class A catalytic domain-containing protein</fullName>
    </recommendedName>
</protein>
<dbReference type="EMBL" id="CP010519">
    <property type="protein sequence ID" value="AJE85386.1"/>
    <property type="molecule type" value="Genomic_DNA"/>
</dbReference>
<dbReference type="Proteomes" id="UP000031523">
    <property type="component" value="Chromosome"/>
</dbReference>
<sequence>MPRPLSRCARTLAGTVAAGVLLPLTALAAAPASAAEPKRAPGTVSERPADRPGKDAAAQVRCASGDAALAAKLERDLGTALRERAGTVALGLHDRSTGTSCTLRAAEAFDSASIVKVTVFAALLWDAEREGRALTKTEEARAEASITRSDNKATSALWKQLGPKKVRAFLAAAGMHDTVPGPDRFWGLTQVTAGDEQRLLDLVTRENGVLGADSRARLLAEMAAVVPDQRWGTPSGAPATELAHLKNGWLKRDRDGWRVHSLGAFQGAGRDYTMTVLTRGNKTFAYGVDTVERLARAAHRDLGNHTAPARALPVLRGVQPPPLLAA</sequence>